<dbReference type="InterPro" id="IPR005829">
    <property type="entry name" value="Sugar_transporter_CS"/>
</dbReference>
<keyword evidence="2 6" id="KW-0812">Transmembrane</keyword>
<feature type="compositionally biased region" description="Basic and acidic residues" evidence="5">
    <location>
        <begin position="603"/>
        <end position="617"/>
    </location>
</feature>
<comment type="subcellular location">
    <subcellularLocation>
        <location evidence="1">Membrane</location>
        <topology evidence="1">Multi-pass membrane protein</topology>
    </subcellularLocation>
</comment>
<keyword evidence="3 6" id="KW-1133">Transmembrane helix</keyword>
<dbReference type="EMBL" id="JBEFKJ010000018">
    <property type="protein sequence ID" value="KAL2041274.1"/>
    <property type="molecule type" value="Genomic_DNA"/>
</dbReference>
<feature type="transmembrane region" description="Helical" evidence="6">
    <location>
        <begin position="139"/>
        <end position="156"/>
    </location>
</feature>
<dbReference type="PANTHER" id="PTHR24064">
    <property type="entry name" value="SOLUTE CARRIER FAMILY 22 MEMBER"/>
    <property type="match status" value="1"/>
</dbReference>
<feature type="transmembrane region" description="Helical" evidence="6">
    <location>
        <begin position="493"/>
        <end position="510"/>
    </location>
</feature>
<feature type="transmembrane region" description="Helical" evidence="6">
    <location>
        <begin position="235"/>
        <end position="257"/>
    </location>
</feature>
<evidence type="ECO:0000256" key="1">
    <source>
        <dbReference type="ARBA" id="ARBA00004141"/>
    </source>
</evidence>
<dbReference type="Proteomes" id="UP001590950">
    <property type="component" value="Unassembled WGS sequence"/>
</dbReference>
<evidence type="ECO:0000256" key="5">
    <source>
        <dbReference type="SAM" id="MobiDB-lite"/>
    </source>
</evidence>
<feature type="transmembrane region" description="Helical" evidence="6">
    <location>
        <begin position="177"/>
        <end position="199"/>
    </location>
</feature>
<gene>
    <name evidence="8" type="ORF">N7G274_006219</name>
</gene>
<proteinExistence type="predicted"/>
<dbReference type="InterPro" id="IPR036259">
    <property type="entry name" value="MFS_trans_sf"/>
</dbReference>
<protein>
    <recommendedName>
        <fullName evidence="7">Major facilitator superfamily (MFS) profile domain-containing protein</fullName>
    </recommendedName>
</protein>
<evidence type="ECO:0000256" key="2">
    <source>
        <dbReference type="ARBA" id="ARBA00022692"/>
    </source>
</evidence>
<evidence type="ECO:0000256" key="3">
    <source>
        <dbReference type="ARBA" id="ARBA00022989"/>
    </source>
</evidence>
<organism evidence="8 9">
    <name type="scientific">Stereocaulon virgatum</name>
    <dbReference type="NCBI Taxonomy" id="373712"/>
    <lineage>
        <taxon>Eukaryota</taxon>
        <taxon>Fungi</taxon>
        <taxon>Dikarya</taxon>
        <taxon>Ascomycota</taxon>
        <taxon>Pezizomycotina</taxon>
        <taxon>Lecanoromycetes</taxon>
        <taxon>OSLEUM clade</taxon>
        <taxon>Lecanoromycetidae</taxon>
        <taxon>Lecanorales</taxon>
        <taxon>Lecanorineae</taxon>
        <taxon>Stereocaulaceae</taxon>
        <taxon>Stereocaulon</taxon>
    </lineage>
</organism>
<dbReference type="InterPro" id="IPR020846">
    <property type="entry name" value="MFS_dom"/>
</dbReference>
<keyword evidence="4 6" id="KW-0472">Membrane</keyword>
<dbReference type="Pfam" id="PF00083">
    <property type="entry name" value="Sugar_tr"/>
    <property type="match status" value="2"/>
</dbReference>
<feature type="transmembrane region" description="Helical" evidence="6">
    <location>
        <begin position="38"/>
        <end position="60"/>
    </location>
</feature>
<name>A0ABR4A6Z2_9LECA</name>
<evidence type="ECO:0000256" key="6">
    <source>
        <dbReference type="SAM" id="Phobius"/>
    </source>
</evidence>
<reference evidence="8 9" key="1">
    <citation type="submission" date="2024-09" db="EMBL/GenBank/DDBJ databases">
        <title>Rethinking Asexuality: The Enigmatic Case of Functional Sexual Genes in Lepraria (Stereocaulaceae).</title>
        <authorList>
            <person name="Doellman M."/>
            <person name="Sun Y."/>
            <person name="Barcenas-Pena A."/>
            <person name="Lumbsch H.T."/>
            <person name="Grewe F."/>
        </authorList>
    </citation>
    <scope>NUCLEOTIDE SEQUENCE [LARGE SCALE GENOMIC DNA]</scope>
    <source>
        <strain evidence="8 9">Mercado 3170</strain>
    </source>
</reference>
<keyword evidence="9" id="KW-1185">Reference proteome</keyword>
<dbReference type="Gene3D" id="1.20.1250.20">
    <property type="entry name" value="MFS general substrate transporter like domains"/>
    <property type="match status" value="2"/>
</dbReference>
<comment type="caution">
    <text evidence="8">The sequence shown here is derived from an EMBL/GenBank/DDBJ whole genome shotgun (WGS) entry which is preliminary data.</text>
</comment>
<feature type="transmembrane region" description="Helical" evidence="6">
    <location>
        <begin position="386"/>
        <end position="407"/>
    </location>
</feature>
<feature type="transmembrane region" description="Helical" evidence="6">
    <location>
        <begin position="438"/>
        <end position="457"/>
    </location>
</feature>
<dbReference type="PROSITE" id="PS00217">
    <property type="entry name" value="SUGAR_TRANSPORT_2"/>
    <property type="match status" value="1"/>
</dbReference>
<evidence type="ECO:0000313" key="8">
    <source>
        <dbReference type="EMBL" id="KAL2041274.1"/>
    </source>
</evidence>
<dbReference type="InterPro" id="IPR005828">
    <property type="entry name" value="MFS_sugar_transport-like"/>
</dbReference>
<feature type="transmembrane region" description="Helical" evidence="6">
    <location>
        <begin position="80"/>
        <end position="102"/>
    </location>
</feature>
<accession>A0ABR4A6Z2</accession>
<evidence type="ECO:0000259" key="7">
    <source>
        <dbReference type="PROSITE" id="PS50850"/>
    </source>
</evidence>
<evidence type="ECO:0000313" key="9">
    <source>
        <dbReference type="Proteomes" id="UP001590950"/>
    </source>
</evidence>
<feature type="transmembrane region" description="Helical" evidence="6">
    <location>
        <begin position="469"/>
        <end position="487"/>
    </location>
</feature>
<feature type="transmembrane region" description="Helical" evidence="6">
    <location>
        <begin position="560"/>
        <end position="581"/>
    </location>
</feature>
<feature type="region of interest" description="Disordered" evidence="5">
    <location>
        <begin position="603"/>
        <end position="623"/>
    </location>
</feature>
<sequence>MRLTWPRFWVDHSKGFNYYLTWQERRNLVLSSVERSGFGWWIVLVAGIGFLTDAYDIFSINTVVPMLSIIYWEGKFPTRYQLGMNTATLIGSMIGQVVFGMLADRYGRRKMYGLELIVTITASLGLATAATGVHGSMSIIALLIFWRLVMGVGIGADYPLSAVITAEFAPTRYRARMLAAVFICQPLGQLIAVLMAFAVTAGFKSYIIPAAGAKDCSVQATDLAGMQCARTVDRMWRLVAGLGAVPAAIAIVFRLTIPESVYYMLDIQNDSNEAMYAKGYFGSSEDPNSPTIDNGDSFQTDKHEIAPIQRLGKSGSGSGYIGKLQRDSSVHQPQPVLGHEHHFSHNSIEEYTIQTGGGAVEALEDPHQAQASRADFMKYMFEEGNWTDLFATSGAWMLLDFTFYLLGVNSSSFVPTMFGEKSGPNQPPYGKLMSGERHIMEATSVGALTGSCIAIFVMHHYSQKKIQMGGFMVLGGLFIIVGALYVTLPSTNAHVAIVILYGVCQLFFNLGPNTTTFIIPAEAFPTRYRCTCYGISAACGKLGSVLGQVVVIKVTRHKSLGVTLITFVIVMLVGALLTRYLTPETCDINGKGRKLEDLAKGKRFRKQEERRERDRAASRRKRS</sequence>
<dbReference type="PROSITE" id="PS50850">
    <property type="entry name" value="MFS"/>
    <property type="match status" value="1"/>
</dbReference>
<evidence type="ECO:0000256" key="4">
    <source>
        <dbReference type="ARBA" id="ARBA00023136"/>
    </source>
</evidence>
<feature type="transmembrane region" description="Helical" evidence="6">
    <location>
        <begin position="114"/>
        <end position="133"/>
    </location>
</feature>
<dbReference type="SUPFAM" id="SSF103473">
    <property type="entry name" value="MFS general substrate transporter"/>
    <property type="match status" value="1"/>
</dbReference>
<feature type="domain" description="Major facilitator superfamily (MFS) profile" evidence="7">
    <location>
        <begin position="42"/>
        <end position="586"/>
    </location>
</feature>